<protein>
    <recommendedName>
        <fullName evidence="3">Four helix bundle protein</fullName>
    </recommendedName>
</protein>
<gene>
    <name evidence="1" type="ORF">COW81_00350</name>
</gene>
<proteinExistence type="predicted"/>
<dbReference type="AlphaFoldDB" id="A0A2H0DZ17"/>
<comment type="caution">
    <text evidence="1">The sequence shown here is derived from an EMBL/GenBank/DDBJ whole genome shotgun (WGS) entry which is preliminary data.</text>
</comment>
<evidence type="ECO:0000313" key="1">
    <source>
        <dbReference type="EMBL" id="PIP87425.1"/>
    </source>
</evidence>
<organism evidence="1 2">
    <name type="scientific">Candidatus Campbellbacteria bacterium CG22_combo_CG10-13_8_21_14_all_36_13</name>
    <dbReference type="NCBI Taxonomy" id="1974529"/>
    <lineage>
        <taxon>Bacteria</taxon>
        <taxon>Candidatus Campbelliibacteriota</taxon>
    </lineage>
</organism>
<dbReference type="EMBL" id="PCTT01000005">
    <property type="protein sequence ID" value="PIP87425.1"/>
    <property type="molecule type" value="Genomic_DNA"/>
</dbReference>
<dbReference type="Proteomes" id="UP000231143">
    <property type="component" value="Unassembled WGS sequence"/>
</dbReference>
<name>A0A2H0DZ17_9BACT</name>
<evidence type="ECO:0008006" key="3">
    <source>
        <dbReference type="Google" id="ProtNLM"/>
    </source>
</evidence>
<evidence type="ECO:0000313" key="2">
    <source>
        <dbReference type="Proteomes" id="UP000231143"/>
    </source>
</evidence>
<sequence>MYNTNYRNKFTPKKPIKNFSDLDVYQKSHEISVLLCNHILQSTIKPRAKIKISEDKNNKGKITKGSKKKLIDSSHISIEEYVLKGIIPCSLGIPHLIAESHSYRFGSQNDCIILLEKVMVNCNKMVVYLEQIRDLGGSTADVEMIDRCIADYFLLRRKVLNLQRSWSKFMNEKTERVKDVAL</sequence>
<accession>A0A2H0DZ17</accession>
<reference evidence="1 2" key="1">
    <citation type="submission" date="2017-09" db="EMBL/GenBank/DDBJ databases">
        <title>Depth-based differentiation of microbial function through sediment-hosted aquifers and enrichment of novel symbionts in the deep terrestrial subsurface.</title>
        <authorList>
            <person name="Probst A.J."/>
            <person name="Ladd B."/>
            <person name="Jarett J.K."/>
            <person name="Geller-Mcgrath D.E."/>
            <person name="Sieber C.M."/>
            <person name="Emerson J.B."/>
            <person name="Anantharaman K."/>
            <person name="Thomas B.C."/>
            <person name="Malmstrom R."/>
            <person name="Stieglmeier M."/>
            <person name="Klingl A."/>
            <person name="Woyke T."/>
            <person name="Ryan C.M."/>
            <person name="Banfield J.F."/>
        </authorList>
    </citation>
    <scope>NUCLEOTIDE SEQUENCE [LARGE SCALE GENOMIC DNA]</scope>
    <source>
        <strain evidence="1">CG22_combo_CG10-13_8_21_14_all_36_13</strain>
    </source>
</reference>